<reference evidence="1" key="1">
    <citation type="submission" date="2020-08" db="EMBL/GenBank/DDBJ databases">
        <title>Multicomponent nature underlies the extraordinary mechanical properties of spider dragline silk.</title>
        <authorList>
            <person name="Kono N."/>
            <person name="Nakamura H."/>
            <person name="Mori M."/>
            <person name="Yoshida Y."/>
            <person name="Ohtoshi R."/>
            <person name="Malay A.D."/>
            <person name="Moran D.A.P."/>
            <person name="Tomita M."/>
            <person name="Numata K."/>
            <person name="Arakawa K."/>
        </authorList>
    </citation>
    <scope>NUCLEOTIDE SEQUENCE</scope>
</reference>
<sequence length="120" mass="13410">MTSEILCPAVSDKIASKVKFRIELILGSPVLFSTPHAITAAVTSTGWGFYEHSAANYKQCTLIAYLQCRKLFRNGLPKCPTRILQQLSSQGSEKTSDLIFLLRYPHGVVSRQIDTEDFLM</sequence>
<accession>A0A8X6QN33</accession>
<comment type="caution">
    <text evidence="1">The sequence shown here is derived from an EMBL/GenBank/DDBJ whole genome shotgun (WGS) entry which is preliminary data.</text>
</comment>
<keyword evidence="2" id="KW-1185">Reference proteome</keyword>
<evidence type="ECO:0000313" key="1">
    <source>
        <dbReference type="EMBL" id="GFU27831.1"/>
    </source>
</evidence>
<dbReference type="Proteomes" id="UP000887013">
    <property type="component" value="Unassembled WGS sequence"/>
</dbReference>
<name>A0A8X6QN33_NEPPI</name>
<proteinExistence type="predicted"/>
<dbReference type="AlphaFoldDB" id="A0A8X6QN33"/>
<evidence type="ECO:0000313" key="2">
    <source>
        <dbReference type="Proteomes" id="UP000887013"/>
    </source>
</evidence>
<organism evidence="1 2">
    <name type="scientific">Nephila pilipes</name>
    <name type="common">Giant wood spider</name>
    <name type="synonym">Nephila maculata</name>
    <dbReference type="NCBI Taxonomy" id="299642"/>
    <lineage>
        <taxon>Eukaryota</taxon>
        <taxon>Metazoa</taxon>
        <taxon>Ecdysozoa</taxon>
        <taxon>Arthropoda</taxon>
        <taxon>Chelicerata</taxon>
        <taxon>Arachnida</taxon>
        <taxon>Araneae</taxon>
        <taxon>Araneomorphae</taxon>
        <taxon>Entelegynae</taxon>
        <taxon>Araneoidea</taxon>
        <taxon>Nephilidae</taxon>
        <taxon>Nephila</taxon>
    </lineage>
</organism>
<dbReference type="EMBL" id="BMAW01032931">
    <property type="protein sequence ID" value="GFU27831.1"/>
    <property type="molecule type" value="Genomic_DNA"/>
</dbReference>
<gene>
    <name evidence="1" type="ORF">NPIL_580891</name>
</gene>
<protein>
    <submittedName>
        <fullName evidence="1">Uncharacterized protein</fullName>
    </submittedName>
</protein>